<organism evidence="2 3">
    <name type="scientific">Clostridium aromativorans</name>
    <dbReference type="NCBI Taxonomy" id="2836848"/>
    <lineage>
        <taxon>Bacteria</taxon>
        <taxon>Bacillati</taxon>
        <taxon>Bacillota</taxon>
        <taxon>Clostridia</taxon>
        <taxon>Eubacteriales</taxon>
        <taxon>Clostridiaceae</taxon>
        <taxon>Clostridium</taxon>
    </lineage>
</organism>
<dbReference type="InterPro" id="IPR051157">
    <property type="entry name" value="PDH/Transketolase"/>
</dbReference>
<evidence type="ECO:0000313" key="3">
    <source>
        <dbReference type="Proteomes" id="UP001165422"/>
    </source>
</evidence>
<dbReference type="InterPro" id="IPR029061">
    <property type="entry name" value="THDP-binding"/>
</dbReference>
<name>A0ABS8N7G3_9CLOT</name>
<feature type="domain" description="Transketolase-like pyrimidine-binding" evidence="1">
    <location>
        <begin position="7"/>
        <end position="171"/>
    </location>
</feature>
<evidence type="ECO:0000313" key="2">
    <source>
        <dbReference type="EMBL" id="MCC9295748.1"/>
    </source>
</evidence>
<dbReference type="CDD" id="cd07033">
    <property type="entry name" value="TPP_PYR_DXS_TK_like"/>
    <property type="match status" value="1"/>
</dbReference>
<dbReference type="InterPro" id="IPR005475">
    <property type="entry name" value="Transketolase-like_Pyr-bd"/>
</dbReference>
<dbReference type="InterPro" id="IPR033248">
    <property type="entry name" value="Transketolase_C"/>
</dbReference>
<evidence type="ECO:0000259" key="1">
    <source>
        <dbReference type="SMART" id="SM00861"/>
    </source>
</evidence>
<dbReference type="SMART" id="SM00861">
    <property type="entry name" value="Transket_pyr"/>
    <property type="match status" value="1"/>
</dbReference>
<dbReference type="SUPFAM" id="SSF52922">
    <property type="entry name" value="TK C-terminal domain-like"/>
    <property type="match status" value="1"/>
</dbReference>
<dbReference type="PANTHER" id="PTHR43825:SF1">
    <property type="entry name" value="TRANSKETOLASE-LIKE PYRIMIDINE-BINDING DOMAIN-CONTAINING PROTEIN"/>
    <property type="match status" value="1"/>
</dbReference>
<dbReference type="Pfam" id="PF02780">
    <property type="entry name" value="Transketolase_C"/>
    <property type="match status" value="1"/>
</dbReference>
<sequence length="315" mass="34365">MMTENKKSTRDAFIDGLLSVGEGNRKIVTVAADSQSRYGSFVNLYRERSFNVGIAEQSMIGIAAGLALAGKIPVVTSYANFLTFRACEQIRVDIAGQNLNVKIVGTDTGFSSEWLGYTHMALEDVASIRSIPNVVIIDPADYNEAFAATRAAFEYKGPVYLRLRGRKKENLVYDRIQDFQIGRGNVLRKGKDAVVISSGGAVYDSLKAVDLLRQNGINAALIDMASIRPLDDELILNFVSKIKTVVTVEDHNIVGGLGSAVAELLSENTRDTTLLRLGVKDSFGTAGTDEMLKKKFMLDTDGIASGIRSFIENHR</sequence>
<dbReference type="InterPro" id="IPR009014">
    <property type="entry name" value="Transketo_C/PFOR_II"/>
</dbReference>
<dbReference type="PANTHER" id="PTHR43825">
    <property type="entry name" value="PYRUVATE DEHYDROGENASE E1 COMPONENT"/>
    <property type="match status" value="1"/>
</dbReference>
<dbReference type="Proteomes" id="UP001165422">
    <property type="component" value="Unassembled WGS sequence"/>
</dbReference>
<dbReference type="Gene3D" id="3.40.50.920">
    <property type="match status" value="1"/>
</dbReference>
<comment type="caution">
    <text evidence="2">The sequence shown here is derived from an EMBL/GenBank/DDBJ whole genome shotgun (WGS) entry which is preliminary data.</text>
</comment>
<proteinExistence type="predicted"/>
<dbReference type="EMBL" id="JAJJPB010000017">
    <property type="protein sequence ID" value="MCC9295748.1"/>
    <property type="molecule type" value="Genomic_DNA"/>
</dbReference>
<dbReference type="Pfam" id="PF02779">
    <property type="entry name" value="Transket_pyr"/>
    <property type="match status" value="1"/>
</dbReference>
<dbReference type="Gene3D" id="3.40.50.970">
    <property type="match status" value="1"/>
</dbReference>
<dbReference type="RefSeq" id="WP_229981666.1">
    <property type="nucleotide sequence ID" value="NZ_JAJJPB010000017.1"/>
</dbReference>
<protein>
    <submittedName>
        <fullName evidence="2">Transketolase family protein</fullName>
    </submittedName>
</protein>
<reference evidence="2" key="1">
    <citation type="submission" date="2021-11" db="EMBL/GenBank/DDBJ databases">
        <authorList>
            <person name="Qingchun L."/>
            <person name="Dong Z."/>
            <person name="Zongwei Q."/>
            <person name="Jia Z."/>
            <person name="Duotao L."/>
        </authorList>
    </citation>
    <scope>NUCLEOTIDE SEQUENCE</scope>
    <source>
        <strain evidence="2">WLY-B-L2</strain>
    </source>
</reference>
<keyword evidence="3" id="KW-1185">Reference proteome</keyword>
<accession>A0ABS8N7G3</accession>
<gene>
    <name evidence="2" type="ORF">LN736_12845</name>
</gene>
<dbReference type="SUPFAM" id="SSF52518">
    <property type="entry name" value="Thiamin diphosphate-binding fold (THDP-binding)"/>
    <property type="match status" value="1"/>
</dbReference>